<reference evidence="2" key="1">
    <citation type="submission" date="2021-03" db="EMBL/GenBank/DDBJ databases">
        <title>Comparative genomics and phylogenomic investigation of the class Geoglossomycetes provide insights into ecological specialization and systematics.</title>
        <authorList>
            <person name="Melie T."/>
            <person name="Pirro S."/>
            <person name="Miller A.N."/>
            <person name="Quandt A."/>
        </authorList>
    </citation>
    <scope>NUCLEOTIDE SEQUENCE</scope>
    <source>
        <strain evidence="2">GBOQ0MN5Z8</strain>
    </source>
</reference>
<dbReference type="Proteomes" id="UP000698800">
    <property type="component" value="Unassembled WGS sequence"/>
</dbReference>
<evidence type="ECO:0000313" key="3">
    <source>
        <dbReference type="Proteomes" id="UP000698800"/>
    </source>
</evidence>
<dbReference type="AlphaFoldDB" id="A0A9P8IFW4"/>
<sequence>MAALTPRKFAHHINSEGRALRNPLHPHLRNTEGASEAFKAGNGPTAAKVFFAENEDIRKTSCSAGGAE</sequence>
<proteinExistence type="predicted"/>
<protein>
    <submittedName>
        <fullName evidence="2">Uncharacterized protein</fullName>
    </submittedName>
</protein>
<gene>
    <name evidence="2" type="ORF">FGG08_000149</name>
</gene>
<accession>A0A9P8IFW4</accession>
<evidence type="ECO:0000256" key="1">
    <source>
        <dbReference type="SAM" id="MobiDB-lite"/>
    </source>
</evidence>
<organism evidence="2 3">
    <name type="scientific">Glutinoglossum americanum</name>
    <dbReference type="NCBI Taxonomy" id="1670608"/>
    <lineage>
        <taxon>Eukaryota</taxon>
        <taxon>Fungi</taxon>
        <taxon>Dikarya</taxon>
        <taxon>Ascomycota</taxon>
        <taxon>Pezizomycotina</taxon>
        <taxon>Geoglossomycetes</taxon>
        <taxon>Geoglossales</taxon>
        <taxon>Geoglossaceae</taxon>
        <taxon>Glutinoglossum</taxon>
    </lineage>
</organism>
<dbReference type="EMBL" id="JAGHQL010000002">
    <property type="protein sequence ID" value="KAH0547660.1"/>
    <property type="molecule type" value="Genomic_DNA"/>
</dbReference>
<feature type="region of interest" description="Disordered" evidence="1">
    <location>
        <begin position="1"/>
        <end position="24"/>
    </location>
</feature>
<evidence type="ECO:0000313" key="2">
    <source>
        <dbReference type="EMBL" id="KAH0547660.1"/>
    </source>
</evidence>
<keyword evidence="3" id="KW-1185">Reference proteome</keyword>
<comment type="caution">
    <text evidence="2">The sequence shown here is derived from an EMBL/GenBank/DDBJ whole genome shotgun (WGS) entry which is preliminary data.</text>
</comment>
<name>A0A9P8IFW4_9PEZI</name>